<comment type="caution">
    <text evidence="1">The sequence shown here is derived from an EMBL/GenBank/DDBJ whole genome shotgun (WGS) entry which is preliminary data.</text>
</comment>
<dbReference type="OrthoDB" id="1928482at2759"/>
<dbReference type="EMBL" id="SZYD01000007">
    <property type="protein sequence ID" value="KAD5802727.1"/>
    <property type="molecule type" value="Genomic_DNA"/>
</dbReference>
<keyword evidence="2" id="KW-1185">Reference proteome</keyword>
<evidence type="ECO:0000313" key="1">
    <source>
        <dbReference type="EMBL" id="KAD5802727.1"/>
    </source>
</evidence>
<evidence type="ECO:0000313" key="2">
    <source>
        <dbReference type="Proteomes" id="UP000326396"/>
    </source>
</evidence>
<proteinExistence type="predicted"/>
<accession>A0A5N6P1R6</accession>
<organism evidence="1 2">
    <name type="scientific">Mikania micrantha</name>
    <name type="common">bitter vine</name>
    <dbReference type="NCBI Taxonomy" id="192012"/>
    <lineage>
        <taxon>Eukaryota</taxon>
        <taxon>Viridiplantae</taxon>
        <taxon>Streptophyta</taxon>
        <taxon>Embryophyta</taxon>
        <taxon>Tracheophyta</taxon>
        <taxon>Spermatophyta</taxon>
        <taxon>Magnoliopsida</taxon>
        <taxon>eudicotyledons</taxon>
        <taxon>Gunneridae</taxon>
        <taxon>Pentapetalae</taxon>
        <taxon>asterids</taxon>
        <taxon>campanulids</taxon>
        <taxon>Asterales</taxon>
        <taxon>Asteraceae</taxon>
        <taxon>Asteroideae</taxon>
        <taxon>Heliantheae alliance</taxon>
        <taxon>Eupatorieae</taxon>
        <taxon>Mikania</taxon>
    </lineage>
</organism>
<gene>
    <name evidence="1" type="ORF">E3N88_14087</name>
</gene>
<dbReference type="AlphaFoldDB" id="A0A5N6P1R6"/>
<reference evidence="1 2" key="1">
    <citation type="submission" date="2019-05" db="EMBL/GenBank/DDBJ databases">
        <title>Mikania micrantha, genome provides insights into the molecular mechanism of rapid growth.</title>
        <authorList>
            <person name="Liu B."/>
        </authorList>
    </citation>
    <scope>NUCLEOTIDE SEQUENCE [LARGE SCALE GENOMIC DNA]</scope>
    <source>
        <strain evidence="1">NLD-2019</strain>
        <tissue evidence="1">Leaf</tissue>
    </source>
</reference>
<sequence>MEGDSDPHKPHYDITMSRRTRRAHARTLFGEKVSDLKIEDKQVDEENEEEKKKMKFIDIFGGIHEEECKISLGGHFTEEDKQRQLVVKHEKGHDGVSLKKMVSRCAKMWGHMIKIKGGSRKKRVLHLTM</sequence>
<name>A0A5N6P1R6_9ASTR</name>
<protein>
    <submittedName>
        <fullName evidence="1">Uncharacterized protein</fullName>
    </submittedName>
</protein>
<dbReference type="Proteomes" id="UP000326396">
    <property type="component" value="Linkage Group LG15"/>
</dbReference>